<evidence type="ECO:0000313" key="8">
    <source>
        <dbReference type="EMBL" id="TXC67589.1"/>
    </source>
</evidence>
<dbReference type="GO" id="GO:0008932">
    <property type="term" value="F:lytic endotransglycosylase activity"/>
    <property type="evidence" value="ECO:0007669"/>
    <property type="project" value="UniProtKB-UniRule"/>
</dbReference>
<dbReference type="GO" id="GO:0000270">
    <property type="term" value="P:peptidoglycan metabolic process"/>
    <property type="evidence" value="ECO:0007669"/>
    <property type="project" value="UniProtKB-UniRule"/>
</dbReference>
<feature type="compositionally biased region" description="Basic and acidic residues" evidence="6">
    <location>
        <begin position="203"/>
        <end position="218"/>
    </location>
</feature>
<keyword evidence="3 4" id="KW-0961">Cell wall biogenesis/degradation</keyword>
<keyword evidence="1" id="KW-0732">Signal</keyword>
<dbReference type="EMBL" id="VOPW01000001">
    <property type="protein sequence ID" value="TXC67589.1"/>
    <property type="molecule type" value="Genomic_DNA"/>
</dbReference>
<feature type="compositionally biased region" description="Basic and acidic residues" evidence="6">
    <location>
        <begin position="1"/>
        <end position="12"/>
    </location>
</feature>
<feature type="compositionally biased region" description="Low complexity" evidence="6">
    <location>
        <begin position="17"/>
        <end position="33"/>
    </location>
</feature>
<accession>A0A5C6U462</accession>
<evidence type="ECO:0000313" key="9">
    <source>
        <dbReference type="Proteomes" id="UP000321832"/>
    </source>
</evidence>
<dbReference type="PANTHER" id="PTHR34183:SF1">
    <property type="entry name" value="ENDOLYTIC PEPTIDOGLYCAN TRANSGLYCOSYLASE RLPA"/>
    <property type="match status" value="1"/>
</dbReference>
<feature type="domain" description="SPOR" evidence="7">
    <location>
        <begin position="250"/>
        <end position="329"/>
    </location>
</feature>
<dbReference type="InterPro" id="IPR007730">
    <property type="entry name" value="SPOR-like_dom"/>
</dbReference>
<dbReference type="AlphaFoldDB" id="A0A5C6U462"/>
<evidence type="ECO:0000256" key="2">
    <source>
        <dbReference type="ARBA" id="ARBA00023239"/>
    </source>
</evidence>
<dbReference type="Proteomes" id="UP000321832">
    <property type="component" value="Unassembled WGS sequence"/>
</dbReference>
<dbReference type="HAMAP" id="MF_02071">
    <property type="entry name" value="RlpA"/>
    <property type="match status" value="1"/>
</dbReference>
<dbReference type="InterPro" id="IPR034718">
    <property type="entry name" value="RlpA"/>
</dbReference>
<keyword evidence="2 4" id="KW-0456">Lyase</keyword>
<reference evidence="8 9" key="1">
    <citation type="submission" date="2019-08" db="EMBL/GenBank/DDBJ databases">
        <authorList>
            <person name="Khan S.A."/>
            <person name="Jeon C.O."/>
            <person name="Jeong S.E."/>
        </authorList>
    </citation>
    <scope>NUCLEOTIDE SEQUENCE [LARGE SCALE GENOMIC DNA]</scope>
    <source>
        <strain evidence="9">IMCC1728</strain>
    </source>
</reference>
<dbReference type="Gene3D" id="2.40.40.10">
    <property type="entry name" value="RlpA-like domain"/>
    <property type="match status" value="1"/>
</dbReference>
<dbReference type="FunFam" id="2.40.40.10:FF:000003">
    <property type="entry name" value="Endolytic peptidoglycan transglycosylase RlpA"/>
    <property type="match status" value="1"/>
</dbReference>
<evidence type="ECO:0000256" key="6">
    <source>
        <dbReference type="SAM" id="MobiDB-lite"/>
    </source>
</evidence>
<feature type="region of interest" description="Disordered" evidence="6">
    <location>
        <begin position="1"/>
        <end position="58"/>
    </location>
</feature>
<name>A0A5C6U462_9BURK</name>
<comment type="function">
    <text evidence="4">Lytic transglycosylase with a strong preference for naked glycan strands that lack stem peptides.</text>
</comment>
<gene>
    <name evidence="4" type="primary">rlpA</name>
    <name evidence="8" type="ORF">FSC37_21185</name>
</gene>
<dbReference type="InterPro" id="IPR036680">
    <property type="entry name" value="SPOR-like_sf"/>
</dbReference>
<dbReference type="Gene3D" id="3.30.70.1070">
    <property type="entry name" value="Sporulation related repeat"/>
    <property type="match status" value="1"/>
</dbReference>
<dbReference type="InterPro" id="IPR036908">
    <property type="entry name" value="RlpA-like_sf"/>
</dbReference>
<dbReference type="SUPFAM" id="SSF110997">
    <property type="entry name" value="Sporulation related repeat"/>
    <property type="match status" value="1"/>
</dbReference>
<evidence type="ECO:0000259" key="7">
    <source>
        <dbReference type="PROSITE" id="PS51724"/>
    </source>
</evidence>
<comment type="caution">
    <text evidence="8">The sequence shown here is derived from an EMBL/GenBank/DDBJ whole genome shotgun (WGS) entry which is preliminary data.</text>
</comment>
<dbReference type="GO" id="GO:0071555">
    <property type="term" value="P:cell wall organization"/>
    <property type="evidence" value="ECO:0007669"/>
    <property type="project" value="UniProtKB-KW"/>
</dbReference>
<dbReference type="SUPFAM" id="SSF50685">
    <property type="entry name" value="Barwin-like endoglucanases"/>
    <property type="match status" value="1"/>
</dbReference>
<comment type="similarity">
    <text evidence="4 5">Belongs to the RlpA family.</text>
</comment>
<dbReference type="EC" id="4.2.2.-" evidence="4"/>
<dbReference type="PROSITE" id="PS51724">
    <property type="entry name" value="SPOR"/>
    <property type="match status" value="1"/>
</dbReference>
<evidence type="ECO:0000256" key="1">
    <source>
        <dbReference type="ARBA" id="ARBA00022729"/>
    </source>
</evidence>
<protein>
    <recommendedName>
        <fullName evidence="4">Endolytic peptidoglycan transglycosylase RlpA</fullName>
        <ecNumber evidence="4">4.2.2.-</ecNumber>
    </recommendedName>
</protein>
<organism evidence="8 9">
    <name type="scientific">Piscinibacter aquaticus</name>
    <dbReference type="NCBI Taxonomy" id="392597"/>
    <lineage>
        <taxon>Bacteria</taxon>
        <taxon>Pseudomonadati</taxon>
        <taxon>Pseudomonadota</taxon>
        <taxon>Betaproteobacteria</taxon>
        <taxon>Burkholderiales</taxon>
        <taxon>Sphaerotilaceae</taxon>
        <taxon>Piscinibacter</taxon>
    </lineage>
</organism>
<dbReference type="CDD" id="cd22268">
    <property type="entry name" value="DPBB_RlpA-like"/>
    <property type="match status" value="1"/>
</dbReference>
<dbReference type="Pfam" id="PF03330">
    <property type="entry name" value="DPBB_1"/>
    <property type="match status" value="1"/>
</dbReference>
<proteinExistence type="inferred from homology"/>
<dbReference type="GO" id="GO:0042834">
    <property type="term" value="F:peptidoglycan binding"/>
    <property type="evidence" value="ECO:0007669"/>
    <property type="project" value="InterPro"/>
</dbReference>
<keyword evidence="9" id="KW-1185">Reference proteome</keyword>
<evidence type="ECO:0000256" key="5">
    <source>
        <dbReference type="RuleBase" id="RU003495"/>
    </source>
</evidence>
<dbReference type="InterPro" id="IPR009009">
    <property type="entry name" value="RlpA-like_DPBB"/>
</dbReference>
<dbReference type="Pfam" id="PF05036">
    <property type="entry name" value="SPOR"/>
    <property type="match status" value="1"/>
</dbReference>
<evidence type="ECO:0000256" key="3">
    <source>
        <dbReference type="ARBA" id="ARBA00023316"/>
    </source>
</evidence>
<dbReference type="InterPro" id="IPR012997">
    <property type="entry name" value="RplA"/>
</dbReference>
<feature type="region of interest" description="Disordered" evidence="6">
    <location>
        <begin position="195"/>
        <end position="218"/>
    </location>
</feature>
<evidence type="ECO:0000256" key="4">
    <source>
        <dbReference type="HAMAP-Rule" id="MF_02071"/>
    </source>
</evidence>
<dbReference type="PANTHER" id="PTHR34183">
    <property type="entry name" value="ENDOLYTIC PEPTIDOGLYCAN TRANSGLYCOSYLASE RLPA"/>
    <property type="match status" value="1"/>
</dbReference>
<sequence length="330" mass="36711">MASRRRDVRCPRPEPACPARARPCRLPGPAGRLRQPRPAVRPRWPEARPPGGLHEVPDAVPRIEPIRSGGPNRPYEVLGQNYVPITQDRAFKERGLASWYGKKFHGRRTANGEVYDMYAMTAAHPTLPLPSYARIRNPANGREVIVRVNDRGPFHKGRIVDLSYTAALKLDLLRGVAPVELERITFAEIRSGAWRRGGQPADAPERDERNAPDARDDTVAIAPVAVPLPLETASPSTAADADALPLRPLATAPRGFWIQLGAFRQRDGAESFQRRVADELEWLSPKLAVFVDTPLFRLQAGPYATRDEAREGADRVRDALQLVPVIVERR</sequence>
<dbReference type="NCBIfam" id="TIGR00413">
    <property type="entry name" value="rlpA"/>
    <property type="match status" value="1"/>
</dbReference>